<feature type="region of interest" description="Disordered" evidence="1">
    <location>
        <begin position="1"/>
        <end position="21"/>
    </location>
</feature>
<dbReference type="PaxDb" id="3880-AES99252"/>
<accession>G7K1Q4</accession>
<proteinExistence type="predicted"/>
<organism evidence="2 4">
    <name type="scientific">Medicago truncatula</name>
    <name type="common">Barrel medic</name>
    <name type="synonym">Medicago tribuloides</name>
    <dbReference type="NCBI Taxonomy" id="3880"/>
    <lineage>
        <taxon>Eukaryota</taxon>
        <taxon>Viridiplantae</taxon>
        <taxon>Streptophyta</taxon>
        <taxon>Embryophyta</taxon>
        <taxon>Tracheophyta</taxon>
        <taxon>Spermatophyta</taxon>
        <taxon>Magnoliopsida</taxon>
        <taxon>eudicotyledons</taxon>
        <taxon>Gunneridae</taxon>
        <taxon>Pentapetalae</taxon>
        <taxon>rosids</taxon>
        <taxon>fabids</taxon>
        <taxon>Fabales</taxon>
        <taxon>Fabaceae</taxon>
        <taxon>Papilionoideae</taxon>
        <taxon>50 kb inversion clade</taxon>
        <taxon>NPAAA clade</taxon>
        <taxon>Hologalegina</taxon>
        <taxon>IRL clade</taxon>
        <taxon>Trifolieae</taxon>
        <taxon>Medicago</taxon>
    </lineage>
</organism>
<gene>
    <name evidence="2" type="ordered locus">MTR_5g078340</name>
</gene>
<name>G7K1Q4_MEDTR</name>
<dbReference type="HOGENOM" id="CLU_2362920_0_0_1"/>
<reference evidence="2 4" key="1">
    <citation type="journal article" date="2011" name="Nature">
        <title>The Medicago genome provides insight into the evolution of rhizobial symbioses.</title>
        <authorList>
            <person name="Young N.D."/>
            <person name="Debelle F."/>
            <person name="Oldroyd G.E."/>
            <person name="Geurts R."/>
            <person name="Cannon S.B."/>
            <person name="Udvardi M.K."/>
            <person name="Benedito V.A."/>
            <person name="Mayer K.F."/>
            <person name="Gouzy J."/>
            <person name="Schoof H."/>
            <person name="Van de Peer Y."/>
            <person name="Proost S."/>
            <person name="Cook D.R."/>
            <person name="Meyers B.C."/>
            <person name="Spannagl M."/>
            <person name="Cheung F."/>
            <person name="De Mita S."/>
            <person name="Krishnakumar V."/>
            <person name="Gundlach H."/>
            <person name="Zhou S."/>
            <person name="Mudge J."/>
            <person name="Bharti A.K."/>
            <person name="Murray J.D."/>
            <person name="Naoumkina M.A."/>
            <person name="Rosen B."/>
            <person name="Silverstein K.A."/>
            <person name="Tang H."/>
            <person name="Rombauts S."/>
            <person name="Zhao P.X."/>
            <person name="Zhou P."/>
            <person name="Barbe V."/>
            <person name="Bardou P."/>
            <person name="Bechner M."/>
            <person name="Bellec A."/>
            <person name="Berger A."/>
            <person name="Berges H."/>
            <person name="Bidwell S."/>
            <person name="Bisseling T."/>
            <person name="Choisne N."/>
            <person name="Couloux A."/>
            <person name="Denny R."/>
            <person name="Deshpande S."/>
            <person name="Dai X."/>
            <person name="Doyle J.J."/>
            <person name="Dudez A.M."/>
            <person name="Farmer A.D."/>
            <person name="Fouteau S."/>
            <person name="Franken C."/>
            <person name="Gibelin C."/>
            <person name="Gish J."/>
            <person name="Goldstein S."/>
            <person name="Gonzalez A.J."/>
            <person name="Green P.J."/>
            <person name="Hallab A."/>
            <person name="Hartog M."/>
            <person name="Hua A."/>
            <person name="Humphray S.J."/>
            <person name="Jeong D.H."/>
            <person name="Jing Y."/>
            <person name="Jocker A."/>
            <person name="Kenton S.M."/>
            <person name="Kim D.J."/>
            <person name="Klee K."/>
            <person name="Lai H."/>
            <person name="Lang C."/>
            <person name="Lin S."/>
            <person name="Macmil S.L."/>
            <person name="Magdelenat G."/>
            <person name="Matthews L."/>
            <person name="McCorrison J."/>
            <person name="Monaghan E.L."/>
            <person name="Mun J.H."/>
            <person name="Najar F.Z."/>
            <person name="Nicholson C."/>
            <person name="Noirot C."/>
            <person name="O'Bleness M."/>
            <person name="Paule C.R."/>
            <person name="Poulain J."/>
            <person name="Prion F."/>
            <person name="Qin B."/>
            <person name="Qu C."/>
            <person name="Retzel E.F."/>
            <person name="Riddle C."/>
            <person name="Sallet E."/>
            <person name="Samain S."/>
            <person name="Samson N."/>
            <person name="Sanders I."/>
            <person name="Saurat O."/>
            <person name="Scarpelli C."/>
            <person name="Schiex T."/>
            <person name="Segurens B."/>
            <person name="Severin A.J."/>
            <person name="Sherrier D.J."/>
            <person name="Shi R."/>
            <person name="Sims S."/>
            <person name="Singer S.R."/>
            <person name="Sinharoy S."/>
            <person name="Sterck L."/>
            <person name="Viollet A."/>
            <person name="Wang B.B."/>
            <person name="Wang K."/>
            <person name="Wang M."/>
            <person name="Wang X."/>
            <person name="Warfsmann J."/>
            <person name="Weissenbach J."/>
            <person name="White D.D."/>
            <person name="White J.D."/>
            <person name="Wiley G.B."/>
            <person name="Wincker P."/>
            <person name="Xing Y."/>
            <person name="Yang L."/>
            <person name="Yao Z."/>
            <person name="Ying F."/>
            <person name="Zhai J."/>
            <person name="Zhou L."/>
            <person name="Zuber A."/>
            <person name="Denarie J."/>
            <person name="Dixon R.A."/>
            <person name="May G.D."/>
            <person name="Schwartz D.C."/>
            <person name="Rogers J."/>
            <person name="Quetier F."/>
            <person name="Town C.D."/>
            <person name="Roe B.A."/>
        </authorList>
    </citation>
    <scope>NUCLEOTIDE SEQUENCE [LARGE SCALE GENOMIC DNA]</scope>
    <source>
        <strain evidence="2">A17</strain>
        <strain evidence="3 4">cv. Jemalong A17</strain>
    </source>
</reference>
<reference evidence="3" key="3">
    <citation type="submission" date="2015-04" db="UniProtKB">
        <authorList>
            <consortium name="EnsemblPlants"/>
        </authorList>
    </citation>
    <scope>IDENTIFICATION</scope>
    <source>
        <strain evidence="3">cv. Jemalong A17</strain>
    </source>
</reference>
<keyword evidence="4" id="KW-1185">Reference proteome</keyword>
<dbReference type="Proteomes" id="UP000002051">
    <property type="component" value="Chromosome 5"/>
</dbReference>
<evidence type="ECO:0000313" key="4">
    <source>
        <dbReference type="Proteomes" id="UP000002051"/>
    </source>
</evidence>
<evidence type="ECO:0000256" key="1">
    <source>
        <dbReference type="SAM" id="MobiDB-lite"/>
    </source>
</evidence>
<evidence type="ECO:0000313" key="3">
    <source>
        <dbReference type="EnsemblPlants" id="AES99252"/>
    </source>
</evidence>
<dbReference type="EnsemblPlants" id="AES99252">
    <property type="protein sequence ID" value="AES99252"/>
    <property type="gene ID" value="MTR_5g078340"/>
</dbReference>
<sequence>MKSGNSRTFLKKKKNRLRSSADQTNDFGVVNVADPEAWLHRGMESCKLIKDLKTISSTQHMNKGRLKLIRDQIIMIAKPMNKIVLYKVLVKHSRGS</sequence>
<dbReference type="AlphaFoldDB" id="G7K1Q4"/>
<dbReference type="EMBL" id="CM001221">
    <property type="protein sequence ID" value="AES99252.1"/>
    <property type="molecule type" value="Genomic_DNA"/>
</dbReference>
<evidence type="ECO:0000313" key="2">
    <source>
        <dbReference type="EMBL" id="AES99252.1"/>
    </source>
</evidence>
<reference evidence="2 4" key="2">
    <citation type="journal article" date="2014" name="BMC Genomics">
        <title>An improved genome release (version Mt4.0) for the model legume Medicago truncatula.</title>
        <authorList>
            <person name="Tang H."/>
            <person name="Krishnakumar V."/>
            <person name="Bidwell S."/>
            <person name="Rosen B."/>
            <person name="Chan A."/>
            <person name="Zhou S."/>
            <person name="Gentzbittel L."/>
            <person name="Childs K.L."/>
            <person name="Yandell M."/>
            <person name="Gundlach H."/>
            <person name="Mayer K.F."/>
            <person name="Schwartz D.C."/>
            <person name="Town C.D."/>
        </authorList>
    </citation>
    <scope>GENOME REANNOTATION</scope>
    <source>
        <strain evidence="3 4">cv. Jemalong A17</strain>
    </source>
</reference>
<protein>
    <submittedName>
        <fullName evidence="2 3">Uncharacterized protein</fullName>
    </submittedName>
</protein>